<dbReference type="InterPro" id="IPR036388">
    <property type="entry name" value="WH-like_DNA-bd_sf"/>
</dbReference>
<dbReference type="InterPro" id="IPR014284">
    <property type="entry name" value="RNA_pol_sigma-70_dom"/>
</dbReference>
<keyword evidence="4" id="KW-0238">DNA-binding</keyword>
<dbReference type="PANTHER" id="PTHR43133:SF8">
    <property type="entry name" value="RNA POLYMERASE SIGMA FACTOR HI_1459-RELATED"/>
    <property type="match status" value="1"/>
</dbReference>
<evidence type="ECO:0000256" key="1">
    <source>
        <dbReference type="ARBA" id="ARBA00010641"/>
    </source>
</evidence>
<dbReference type="GO" id="GO:0003677">
    <property type="term" value="F:DNA binding"/>
    <property type="evidence" value="ECO:0007669"/>
    <property type="project" value="UniProtKB-KW"/>
</dbReference>
<feature type="domain" description="RNA polymerase sigma factor 70 region 4 type 2" evidence="7">
    <location>
        <begin position="135"/>
        <end position="185"/>
    </location>
</feature>
<sequence length="205" mass="23822">MSLNTLSSGVLKCCDHSSDMGQNFWQQWQQYQDYLYRCCVKWMGGNSTDAEDALSQAMLKAWEKVQKYATGEITNFKAWLTTLTHNLCVDLHRTRSRGANRVEDIEVYISGEEQELVAFENTPLCVVETRERKMVIRRAIGNLPTRLRETFILYFYQELPYPEIARKQNISYHNVCKRISEARKILQAELRGYFIGNDGTDKLTG</sequence>
<comment type="similarity">
    <text evidence="1">Belongs to the sigma-70 factor family. ECF subfamily.</text>
</comment>
<dbReference type="InterPro" id="IPR013324">
    <property type="entry name" value="RNA_pol_sigma_r3/r4-like"/>
</dbReference>
<evidence type="ECO:0000259" key="7">
    <source>
        <dbReference type="Pfam" id="PF08281"/>
    </source>
</evidence>
<evidence type="ECO:0000259" key="6">
    <source>
        <dbReference type="Pfam" id="PF04542"/>
    </source>
</evidence>
<protein>
    <submittedName>
        <fullName evidence="8">RNA polymerase sigma factor</fullName>
    </submittedName>
</protein>
<name>A0A1J1LMN2_9CYAN</name>
<evidence type="ECO:0000313" key="9">
    <source>
        <dbReference type="Proteomes" id="UP000184315"/>
    </source>
</evidence>
<reference evidence="9" key="1">
    <citation type="submission" date="2015-10" db="EMBL/GenBank/DDBJ databases">
        <authorList>
            <person name="Regsiter A."/>
            <person name="william w."/>
        </authorList>
    </citation>
    <scope>NUCLEOTIDE SEQUENCE [LARGE SCALE GENOMIC DNA]</scope>
</reference>
<dbReference type="CDD" id="cd06171">
    <property type="entry name" value="Sigma70_r4"/>
    <property type="match status" value="1"/>
</dbReference>
<keyword evidence="9" id="KW-1185">Reference proteome</keyword>
<dbReference type="GO" id="GO:0006352">
    <property type="term" value="P:DNA-templated transcription initiation"/>
    <property type="evidence" value="ECO:0007669"/>
    <property type="project" value="InterPro"/>
</dbReference>
<dbReference type="InterPro" id="IPR013249">
    <property type="entry name" value="RNA_pol_sigma70_r4_t2"/>
</dbReference>
<dbReference type="SUPFAM" id="SSF88659">
    <property type="entry name" value="Sigma3 and sigma4 domains of RNA polymerase sigma factors"/>
    <property type="match status" value="1"/>
</dbReference>
<evidence type="ECO:0000313" key="8">
    <source>
        <dbReference type="EMBL" id="CUR33829.1"/>
    </source>
</evidence>
<dbReference type="RefSeq" id="WP_072720416.1">
    <property type="nucleotide sequence ID" value="NZ_LN889803.1"/>
</dbReference>
<keyword evidence="2" id="KW-0805">Transcription regulation</keyword>
<dbReference type="GO" id="GO:0016987">
    <property type="term" value="F:sigma factor activity"/>
    <property type="evidence" value="ECO:0007669"/>
    <property type="project" value="UniProtKB-KW"/>
</dbReference>
<keyword evidence="5" id="KW-0804">Transcription</keyword>
<dbReference type="PANTHER" id="PTHR43133">
    <property type="entry name" value="RNA POLYMERASE ECF-TYPE SIGMA FACTO"/>
    <property type="match status" value="1"/>
</dbReference>
<dbReference type="InterPro" id="IPR039425">
    <property type="entry name" value="RNA_pol_sigma-70-like"/>
</dbReference>
<dbReference type="InterPro" id="IPR007627">
    <property type="entry name" value="RNA_pol_sigma70_r2"/>
</dbReference>
<evidence type="ECO:0000256" key="4">
    <source>
        <dbReference type="ARBA" id="ARBA00023125"/>
    </source>
</evidence>
<dbReference type="AlphaFoldDB" id="A0A1J1LMN2"/>
<gene>
    <name evidence="8" type="ORF">PL9214520368</name>
</gene>
<dbReference type="Gene3D" id="1.10.10.10">
    <property type="entry name" value="Winged helix-like DNA-binding domain superfamily/Winged helix DNA-binding domain"/>
    <property type="match status" value="1"/>
</dbReference>
<dbReference type="Pfam" id="PF08281">
    <property type="entry name" value="Sigma70_r4_2"/>
    <property type="match status" value="1"/>
</dbReference>
<dbReference type="EMBL" id="CZDF01000158">
    <property type="protein sequence ID" value="CUR33829.1"/>
    <property type="molecule type" value="Genomic_DNA"/>
</dbReference>
<dbReference type="Gene3D" id="1.10.1740.10">
    <property type="match status" value="1"/>
</dbReference>
<evidence type="ECO:0000256" key="3">
    <source>
        <dbReference type="ARBA" id="ARBA00023082"/>
    </source>
</evidence>
<dbReference type="SUPFAM" id="SSF88946">
    <property type="entry name" value="Sigma2 domain of RNA polymerase sigma factors"/>
    <property type="match status" value="1"/>
</dbReference>
<keyword evidence="3" id="KW-0731">Sigma factor</keyword>
<accession>A0A1J1LMN2</accession>
<dbReference type="InterPro" id="IPR013325">
    <property type="entry name" value="RNA_pol_sigma_r2"/>
</dbReference>
<evidence type="ECO:0000256" key="5">
    <source>
        <dbReference type="ARBA" id="ARBA00023163"/>
    </source>
</evidence>
<feature type="domain" description="RNA polymerase sigma-70 region 2" evidence="6">
    <location>
        <begin position="29"/>
        <end position="97"/>
    </location>
</feature>
<proteinExistence type="inferred from homology"/>
<dbReference type="NCBIfam" id="TIGR02937">
    <property type="entry name" value="sigma70-ECF"/>
    <property type="match status" value="1"/>
</dbReference>
<dbReference type="Pfam" id="PF04542">
    <property type="entry name" value="Sigma70_r2"/>
    <property type="match status" value="1"/>
</dbReference>
<evidence type="ECO:0000256" key="2">
    <source>
        <dbReference type="ARBA" id="ARBA00023015"/>
    </source>
</evidence>
<dbReference type="Proteomes" id="UP000184315">
    <property type="component" value="Unassembled WGS sequence"/>
</dbReference>
<organism evidence="8 9">
    <name type="scientific">Planktothrix tepida PCC 9214</name>
    <dbReference type="NCBI Taxonomy" id="671072"/>
    <lineage>
        <taxon>Bacteria</taxon>
        <taxon>Bacillati</taxon>
        <taxon>Cyanobacteriota</taxon>
        <taxon>Cyanophyceae</taxon>
        <taxon>Oscillatoriophycideae</taxon>
        <taxon>Oscillatoriales</taxon>
        <taxon>Microcoleaceae</taxon>
        <taxon>Planktothrix</taxon>
    </lineage>
</organism>
<dbReference type="STRING" id="671072.PL9214520368"/>